<protein>
    <submittedName>
        <fullName evidence="3">Uncharacterized protein</fullName>
    </submittedName>
</protein>
<dbReference type="EMBL" id="JAJEQR010000007">
    <property type="protein sequence ID" value="MCC2230084.1"/>
    <property type="molecule type" value="Genomic_DNA"/>
</dbReference>
<comment type="caution">
    <text evidence="3">The sequence shown here is derived from an EMBL/GenBank/DDBJ whole genome shotgun (WGS) entry which is preliminary data.</text>
</comment>
<keyword evidence="4" id="KW-1185">Reference proteome</keyword>
<keyword evidence="2" id="KW-0732">Signal</keyword>
<proteinExistence type="predicted"/>
<dbReference type="Proteomes" id="UP001198182">
    <property type="component" value="Unassembled WGS sequence"/>
</dbReference>
<reference evidence="3" key="1">
    <citation type="submission" date="2021-10" db="EMBL/GenBank/DDBJ databases">
        <title>Anaerobic single-cell dispensing facilitates the cultivation of human gut bacteria.</title>
        <authorList>
            <person name="Afrizal A."/>
        </authorList>
    </citation>
    <scope>NUCLEOTIDE SEQUENCE</scope>
    <source>
        <strain evidence="3">CLA-AA-H215</strain>
    </source>
</reference>
<evidence type="ECO:0000313" key="4">
    <source>
        <dbReference type="Proteomes" id="UP001198182"/>
    </source>
</evidence>
<dbReference type="RefSeq" id="WP_308452791.1">
    <property type="nucleotide sequence ID" value="NZ_JAJEQR010000007.1"/>
</dbReference>
<gene>
    <name evidence="3" type="ORF">LKD81_03585</name>
</gene>
<evidence type="ECO:0000256" key="2">
    <source>
        <dbReference type="SAM" id="SignalP"/>
    </source>
</evidence>
<keyword evidence="1" id="KW-0472">Membrane</keyword>
<feature type="transmembrane region" description="Helical" evidence="1">
    <location>
        <begin position="174"/>
        <end position="194"/>
    </location>
</feature>
<name>A0AAE3E8F1_9FIRM</name>
<keyword evidence="1" id="KW-1133">Transmembrane helix</keyword>
<keyword evidence="1" id="KW-0812">Transmembrane</keyword>
<accession>A0AAE3E8F1</accession>
<sequence length="200" mass="20607">MKKKLMAVILSVMMLVCFAATAMAAPAPSPSADVKISTVKAVIDGKEVEIDLSNLKITVTDSAVKEELNTSDKIAAIAGDAAKDMALARLFEVTYTGPAFEKITITFEVAGVKAGENVLVLHKAGDAWETITPDSVDNNSVTATFTSLSPVAILVNSTSNAATSATSPKTGADMSMVAVEVMAVAFVGLAVVAGKKAKRA</sequence>
<evidence type="ECO:0000256" key="1">
    <source>
        <dbReference type="SAM" id="Phobius"/>
    </source>
</evidence>
<feature type="chain" id="PRO_5042243037" evidence="2">
    <location>
        <begin position="25"/>
        <end position="200"/>
    </location>
</feature>
<feature type="signal peptide" evidence="2">
    <location>
        <begin position="1"/>
        <end position="24"/>
    </location>
</feature>
<organism evidence="3 4">
    <name type="scientific">Hominifimenecus microfluidus</name>
    <dbReference type="NCBI Taxonomy" id="2885348"/>
    <lineage>
        <taxon>Bacteria</taxon>
        <taxon>Bacillati</taxon>
        <taxon>Bacillota</taxon>
        <taxon>Clostridia</taxon>
        <taxon>Lachnospirales</taxon>
        <taxon>Lachnospiraceae</taxon>
        <taxon>Hominifimenecus</taxon>
    </lineage>
</organism>
<evidence type="ECO:0000313" key="3">
    <source>
        <dbReference type="EMBL" id="MCC2230084.1"/>
    </source>
</evidence>
<dbReference type="AlphaFoldDB" id="A0AAE3E8F1"/>